<dbReference type="SUPFAM" id="SSF53335">
    <property type="entry name" value="S-adenosyl-L-methionine-dependent methyltransferases"/>
    <property type="match status" value="1"/>
</dbReference>
<dbReference type="Proteomes" id="UP000032061">
    <property type="component" value="Unassembled WGS sequence"/>
</dbReference>
<proteinExistence type="predicted"/>
<dbReference type="InterPro" id="IPR041497">
    <property type="entry name" value="Thump-like"/>
</dbReference>
<dbReference type="STRING" id="37752.IW18_13335"/>
<evidence type="ECO:0000313" key="4">
    <source>
        <dbReference type="EMBL" id="OXA84151.1"/>
    </source>
</evidence>
<evidence type="ECO:0000259" key="2">
    <source>
        <dbReference type="Pfam" id="PF22013"/>
    </source>
</evidence>
<sequence>MNTIILRQDIQDFITENSGVLVSKLALQKNPFPEIDWILILNQIGAKSKAKEKLPTWFSTENIIYPSKISVEQTSSEKTAIYKASLIEGKTLIDLTGGFGVDDYYFSKKFKVVAHCEINEELSEIVKYNFEQLGVKNCFCYADDSANILNEAASGFKWDWIYIDPSRRNDAKGKVFMLKDCLPNVPDLLDFYFEKANSILIKTAPLLDISAGLSELKFVKNIHIIALENEVKELLFEIHNHYKGEITIKTANILKEKIETFEFVLGDETVYASYHLPQKYVYEPNSAIMKSGGFDEVSTIFDINKLHKHSHLYTSDELIDFPGRRFEVEKVIGYSKNEMKSELANQQANITTRNFPDTVENIRKKWKIKNGGNLYCFFTTDKNDNKIVLICRKIT</sequence>
<dbReference type="Gene3D" id="1.10.10.1110">
    <property type="entry name" value="Methyltransferase PG1098, N-terminal domain"/>
    <property type="match status" value="1"/>
</dbReference>
<evidence type="ECO:0000313" key="5">
    <source>
        <dbReference type="Proteomes" id="UP000032061"/>
    </source>
</evidence>
<comment type="caution">
    <text evidence="3">The sequence shown here is derived from an EMBL/GenBank/DDBJ whole genome shotgun (WGS) entry which is preliminary data.</text>
</comment>
<dbReference type="InterPro" id="IPR029063">
    <property type="entry name" value="SAM-dependent_MTases_sf"/>
</dbReference>
<feature type="domain" description="PG-1098 ferredoxin-like" evidence="2">
    <location>
        <begin position="280"/>
        <end position="322"/>
    </location>
</feature>
<evidence type="ECO:0000313" key="3">
    <source>
        <dbReference type="EMBL" id="KIO52110.1"/>
    </source>
</evidence>
<keyword evidence="3" id="KW-0489">Methyltransferase</keyword>
<dbReference type="EMBL" id="JPRK01000011">
    <property type="protein sequence ID" value="KIO52110.1"/>
    <property type="molecule type" value="Genomic_DNA"/>
</dbReference>
<feature type="domain" description="THUMP-like" evidence="1">
    <location>
        <begin position="323"/>
        <end position="393"/>
    </location>
</feature>
<dbReference type="Proteomes" id="UP000198302">
    <property type="component" value="Unassembled WGS sequence"/>
</dbReference>
<reference evidence="3 5" key="1">
    <citation type="submission" date="2015-01" db="EMBL/GenBank/DDBJ databases">
        <title>Genome of Flavobacterium hibernum DSM 12611.</title>
        <authorList>
            <person name="Stropko S.J."/>
            <person name="Pipes S.E."/>
            <person name="Newman J.D."/>
        </authorList>
    </citation>
    <scope>NUCLEOTIDE SEQUENCE [LARGE SCALE GENOMIC DNA]</scope>
    <source>
        <strain evidence="3 5">DSM 12611</strain>
    </source>
</reference>
<evidence type="ECO:0000313" key="6">
    <source>
        <dbReference type="Proteomes" id="UP000198302"/>
    </source>
</evidence>
<evidence type="ECO:0000259" key="1">
    <source>
        <dbReference type="Pfam" id="PF18096"/>
    </source>
</evidence>
<reference evidence="4 6" key="2">
    <citation type="submission" date="2016-11" db="EMBL/GenBank/DDBJ databases">
        <title>Whole genomes of Flavobacteriaceae.</title>
        <authorList>
            <person name="Stine C."/>
            <person name="Li C."/>
            <person name="Tadesse D."/>
        </authorList>
    </citation>
    <scope>NUCLEOTIDE SEQUENCE [LARGE SCALE GENOMIC DNA]</scope>
    <source>
        <strain evidence="4 6">ATCC 51468</strain>
    </source>
</reference>
<dbReference type="Pfam" id="PF22013">
    <property type="entry name" value="PG_1098_Fer"/>
    <property type="match status" value="1"/>
</dbReference>
<dbReference type="EMBL" id="MUGX01000035">
    <property type="protein sequence ID" value="OXA84151.1"/>
    <property type="molecule type" value="Genomic_DNA"/>
</dbReference>
<accession>A0A0D0EKP6</accession>
<name>A0A0D0EKP6_9FLAO</name>
<dbReference type="GO" id="GO:0008168">
    <property type="term" value="F:methyltransferase activity"/>
    <property type="evidence" value="ECO:0007669"/>
    <property type="project" value="UniProtKB-KW"/>
</dbReference>
<dbReference type="Pfam" id="PF18096">
    <property type="entry name" value="Thump_like"/>
    <property type="match status" value="1"/>
</dbReference>
<keyword evidence="3" id="KW-0808">Transferase</keyword>
<dbReference type="Gene3D" id="3.40.50.150">
    <property type="entry name" value="Vaccinia Virus protein VP39"/>
    <property type="match status" value="1"/>
</dbReference>
<gene>
    <name evidence="4" type="ORF">B0A73_20890</name>
    <name evidence="3" type="ORF">IW18_13335</name>
</gene>
<dbReference type="RefSeq" id="WP_041518380.1">
    <property type="nucleotide sequence ID" value="NZ_JPRK01000011.1"/>
</dbReference>
<dbReference type="AlphaFoldDB" id="A0A0D0EKP6"/>
<organism evidence="3 5">
    <name type="scientific">Flavobacterium hibernum</name>
    <dbReference type="NCBI Taxonomy" id="37752"/>
    <lineage>
        <taxon>Bacteria</taxon>
        <taxon>Pseudomonadati</taxon>
        <taxon>Bacteroidota</taxon>
        <taxon>Flavobacteriia</taxon>
        <taxon>Flavobacteriales</taxon>
        <taxon>Flavobacteriaceae</taxon>
        <taxon>Flavobacterium</taxon>
    </lineage>
</organism>
<dbReference type="GO" id="GO:0032259">
    <property type="term" value="P:methylation"/>
    <property type="evidence" value="ECO:0007669"/>
    <property type="project" value="UniProtKB-KW"/>
</dbReference>
<dbReference type="OrthoDB" id="1000417at2"/>
<keyword evidence="6" id="KW-1185">Reference proteome</keyword>
<protein>
    <submittedName>
        <fullName evidence="3">SAM-dependent methyltransferase</fullName>
    </submittedName>
</protein>
<dbReference type="InterPro" id="IPR054168">
    <property type="entry name" value="PG_1098_Fer"/>
</dbReference>